<dbReference type="EMBL" id="CAADRA010006378">
    <property type="protein sequence ID" value="VFT94703.1"/>
    <property type="molecule type" value="Genomic_DNA"/>
</dbReference>
<reference evidence="1" key="2">
    <citation type="submission" date="2019-06" db="EMBL/GenBank/DDBJ databases">
        <title>Genomics analysis of Aphanomyces spp. identifies a new class of oomycete effector associated with host adaptation.</title>
        <authorList>
            <person name="Gaulin E."/>
        </authorList>
    </citation>
    <scope>NUCLEOTIDE SEQUENCE</scope>
    <source>
        <strain evidence="1">CBS 578.67</strain>
    </source>
</reference>
<dbReference type="EMBL" id="VJMH01006357">
    <property type="protein sequence ID" value="KAF0690657.1"/>
    <property type="molecule type" value="Genomic_DNA"/>
</dbReference>
<keyword evidence="3" id="KW-1185">Reference proteome</keyword>
<dbReference type="AlphaFoldDB" id="A0A485LAH8"/>
<name>A0A485LAH8_9STRA</name>
<dbReference type="Proteomes" id="UP000332933">
    <property type="component" value="Unassembled WGS sequence"/>
</dbReference>
<dbReference type="OrthoDB" id="70774at2759"/>
<dbReference type="Gene3D" id="1.25.10.10">
    <property type="entry name" value="Leucine-rich Repeat Variant"/>
    <property type="match status" value="1"/>
</dbReference>
<evidence type="ECO:0000313" key="3">
    <source>
        <dbReference type="Proteomes" id="UP000332933"/>
    </source>
</evidence>
<dbReference type="InterPro" id="IPR011989">
    <property type="entry name" value="ARM-like"/>
</dbReference>
<dbReference type="SUPFAM" id="SSF48371">
    <property type="entry name" value="ARM repeat"/>
    <property type="match status" value="1"/>
</dbReference>
<accession>A0A485LAH8</accession>
<gene>
    <name evidence="2" type="primary">Aste57867_17963</name>
    <name evidence="1" type="ORF">As57867_017901</name>
    <name evidence="2" type="ORF">ASTE57867_17963</name>
</gene>
<evidence type="ECO:0000313" key="2">
    <source>
        <dbReference type="EMBL" id="VFT94703.1"/>
    </source>
</evidence>
<reference evidence="2 3" key="1">
    <citation type="submission" date="2019-03" db="EMBL/GenBank/DDBJ databases">
        <authorList>
            <person name="Gaulin E."/>
            <person name="Dumas B."/>
        </authorList>
    </citation>
    <scope>NUCLEOTIDE SEQUENCE [LARGE SCALE GENOMIC DNA]</scope>
    <source>
        <strain evidence="2">CBS 568.67</strain>
    </source>
</reference>
<dbReference type="InterPro" id="IPR016024">
    <property type="entry name" value="ARM-type_fold"/>
</dbReference>
<proteinExistence type="predicted"/>
<protein>
    <submittedName>
        <fullName evidence="2">Aste57867_17963 protein</fullName>
    </submittedName>
</protein>
<evidence type="ECO:0000313" key="1">
    <source>
        <dbReference type="EMBL" id="KAF0690657.1"/>
    </source>
</evidence>
<sequence length="250" mass="27106">MCGAPNDIERFHASVATLKRLLQYESPPTPSMGPTSRTPILCDNTTDAIDALTKSLLDTGSDKAVTLQRLWAVCHLDKASVATTVTQGKTLEVVLQMRLASPDVNYWLSAFLEAVTATHGFAIHDVPALKQPFLAMLDKLLKVPDPTGVYLDSKCTAAACVVNLVHMGGAAAAAMITENDVAAPPLLPHLCDLLEMKRTAAQLVGLRALWRVAYYCPHVRPLVVAHTKHLNDSTNKDLARVLQHVRGWEG</sequence>
<organism evidence="2 3">
    <name type="scientific">Aphanomyces stellatus</name>
    <dbReference type="NCBI Taxonomy" id="120398"/>
    <lineage>
        <taxon>Eukaryota</taxon>
        <taxon>Sar</taxon>
        <taxon>Stramenopiles</taxon>
        <taxon>Oomycota</taxon>
        <taxon>Saprolegniomycetes</taxon>
        <taxon>Saprolegniales</taxon>
        <taxon>Verrucalvaceae</taxon>
        <taxon>Aphanomyces</taxon>
    </lineage>
</organism>